<dbReference type="PANTHER" id="PTHR38150">
    <property type="entry name" value="EF-HAND DOMAIN-CONTAINING PROTEIN"/>
    <property type="match status" value="1"/>
</dbReference>
<feature type="compositionally biased region" description="Low complexity" evidence="2">
    <location>
        <begin position="151"/>
        <end position="161"/>
    </location>
</feature>
<reference evidence="3 4" key="1">
    <citation type="journal article" date="2015" name="Sci. Rep.">
        <title>Genome of the facultative scuticociliatosis pathogen Pseudocohnilembus persalinus provides insight into its virulence through horizontal gene transfer.</title>
        <authorList>
            <person name="Xiong J."/>
            <person name="Wang G."/>
            <person name="Cheng J."/>
            <person name="Tian M."/>
            <person name="Pan X."/>
            <person name="Warren A."/>
            <person name="Jiang C."/>
            <person name="Yuan D."/>
            <person name="Miao W."/>
        </authorList>
    </citation>
    <scope>NUCLEOTIDE SEQUENCE [LARGE SCALE GENOMIC DNA]</scope>
    <source>
        <strain evidence="3">36N120E</strain>
    </source>
</reference>
<feature type="region of interest" description="Disordered" evidence="2">
    <location>
        <begin position="151"/>
        <end position="175"/>
    </location>
</feature>
<feature type="coiled-coil region" evidence="1">
    <location>
        <begin position="244"/>
        <end position="296"/>
    </location>
</feature>
<accession>A0A0V0R3Z0</accession>
<evidence type="ECO:0000256" key="1">
    <source>
        <dbReference type="SAM" id="Coils"/>
    </source>
</evidence>
<evidence type="ECO:0000256" key="2">
    <source>
        <dbReference type="SAM" id="MobiDB-lite"/>
    </source>
</evidence>
<feature type="region of interest" description="Disordered" evidence="2">
    <location>
        <begin position="416"/>
        <end position="436"/>
    </location>
</feature>
<proteinExistence type="predicted"/>
<organism evidence="3 4">
    <name type="scientific">Pseudocohnilembus persalinus</name>
    <name type="common">Ciliate</name>
    <dbReference type="NCBI Taxonomy" id="266149"/>
    <lineage>
        <taxon>Eukaryota</taxon>
        <taxon>Sar</taxon>
        <taxon>Alveolata</taxon>
        <taxon>Ciliophora</taxon>
        <taxon>Intramacronucleata</taxon>
        <taxon>Oligohymenophorea</taxon>
        <taxon>Scuticociliatia</taxon>
        <taxon>Philasterida</taxon>
        <taxon>Pseudocohnilembidae</taxon>
        <taxon>Pseudocohnilembus</taxon>
    </lineage>
</organism>
<sequence length="754" mass="89949">MSQVQQQPQDGYLQPEQLNYIQQMDQQQEEFQNNQDPQQGYQYQQNNINSQNYEYQNNQQGQEGKRFMGEDENDFLQDQQQQYYQNEQFQQNPQEIEALNYDLNQQNLSPSSQKEYIQFLQDKLREYEVQLSGKQNSFGQDQQTPIAIYKNGQNNENGYQENTEKQQVSQPPQYPKGYEDWIIRQSISPKKNEYFSENNYYQDYKQYTFKPNINQKSLKMSQRLEKQPESYMVKYLYGDALSRFSKIQNKQREIEQNINQQSNRSKIGMKSQKIVLKKIEESLSNILNTIEESEELSFENLGYFFEQLGLFKALKFKKTNQNETSLYLHDRQKVDIQRLSREMQFHEQIWKVLINNNPEAKIVNKRLIFEFTMILLEKRLFISQSITLMEHILKESFEGNINIPLTIKQAEENQLNSQQFQNQEGEQQQQEGAQSQDEQNILWSLEQLISEFRKLFEDKTSLMEYYGSQKPILDSVNEQNDENRTFQPKINKKSAIIDKNNNGERKRYDLLYDHSKYLLEKQKEQKERQEMQILEQCTFQPQTNDFNFREYSDAAQSRFEKLYNLQDQWLMKKSQNKAFLDQQRMNSELKECTFKPKLVSNVPIKQANTDGQLDQKSFLTEVKGSEQVIQRYQKAREEKQQIASYWEKKEENWKNHDVTKTTETQPFSFALQSQTQKSFRREKGEILGSVDVNYAKGKKSKIVIYKGDNPRKLASGFAKIHNLGEEMTECLVEMLEQYIQNVETQPEQQEQQSQ</sequence>
<feature type="region of interest" description="Disordered" evidence="2">
    <location>
        <begin position="1"/>
        <end position="68"/>
    </location>
</feature>
<dbReference type="InParanoid" id="A0A0V0R3Z0"/>
<protein>
    <submittedName>
        <fullName evidence="3">Uncharacterized protein</fullName>
    </submittedName>
</protein>
<feature type="compositionally biased region" description="Low complexity" evidence="2">
    <location>
        <begin position="22"/>
        <end position="62"/>
    </location>
</feature>
<comment type="caution">
    <text evidence="3">The sequence shown here is derived from an EMBL/GenBank/DDBJ whole genome shotgun (WGS) entry which is preliminary data.</text>
</comment>
<keyword evidence="1" id="KW-0175">Coiled coil</keyword>
<dbReference type="OMA" id="YENSEMS"/>
<name>A0A0V0R3Z0_PSEPJ</name>
<keyword evidence="4" id="KW-1185">Reference proteome</keyword>
<dbReference type="EMBL" id="LDAU01000053">
    <property type="protein sequence ID" value="KRX09182.1"/>
    <property type="molecule type" value="Genomic_DNA"/>
</dbReference>
<evidence type="ECO:0000313" key="3">
    <source>
        <dbReference type="EMBL" id="KRX09182.1"/>
    </source>
</evidence>
<dbReference type="AlphaFoldDB" id="A0A0V0R3Z0"/>
<feature type="compositionally biased region" description="Low complexity" evidence="2">
    <location>
        <begin position="418"/>
        <end position="436"/>
    </location>
</feature>
<gene>
    <name evidence="3" type="ORF">PPERSA_05851</name>
</gene>
<dbReference type="OrthoDB" id="195145at2759"/>
<evidence type="ECO:0000313" key="4">
    <source>
        <dbReference type="Proteomes" id="UP000054937"/>
    </source>
</evidence>
<dbReference type="PANTHER" id="PTHR38150:SF1">
    <property type="entry name" value="PFU DOMAIN-CONTAINING PROTEIN"/>
    <property type="match status" value="1"/>
</dbReference>
<dbReference type="Proteomes" id="UP000054937">
    <property type="component" value="Unassembled WGS sequence"/>
</dbReference>